<protein>
    <submittedName>
        <fullName evidence="1">Uncharacterized protein</fullName>
    </submittedName>
</protein>
<reference evidence="2" key="3">
    <citation type="journal article" date="2010" name="Genome Res.">
        <title>Population genomic sequencing of Coccidioides fungi reveals recent hybridization and transposon control.</title>
        <authorList>
            <person name="Neafsey D.E."/>
            <person name="Barker B.M."/>
            <person name="Sharpton T.J."/>
            <person name="Stajich J.E."/>
            <person name="Park D.J."/>
            <person name="Whiston E."/>
            <person name="Hung C.-Y."/>
            <person name="McMahan C."/>
            <person name="White J."/>
            <person name="Sykes S."/>
            <person name="Heiman D."/>
            <person name="Young S."/>
            <person name="Zeng Q."/>
            <person name="Abouelleil A."/>
            <person name="Aftuck L."/>
            <person name="Bessette D."/>
            <person name="Brown A."/>
            <person name="FitzGerald M."/>
            <person name="Lui A."/>
            <person name="Macdonald J.P."/>
            <person name="Priest M."/>
            <person name="Orbach M.J."/>
            <person name="Galgiani J.N."/>
            <person name="Kirkland T.N."/>
            <person name="Cole G.T."/>
            <person name="Birren B.W."/>
            <person name="Henn M.R."/>
            <person name="Taylor J.W."/>
            <person name="Rounsley S.D."/>
        </authorList>
    </citation>
    <scope>NUCLEOTIDE SEQUENCE [LARGE SCALE GENOMIC DNA]</scope>
    <source>
        <strain evidence="2">RMSCC 3488</strain>
    </source>
</reference>
<dbReference type="AlphaFoldDB" id="A0A0J6F2Z7"/>
<evidence type="ECO:0000313" key="2">
    <source>
        <dbReference type="Proteomes" id="UP000054567"/>
    </source>
</evidence>
<reference evidence="2" key="2">
    <citation type="journal article" date="2009" name="Genome Res.">
        <title>Comparative genomic analyses of the human fungal pathogens Coccidioides and their relatives.</title>
        <authorList>
            <person name="Sharpton T.J."/>
            <person name="Stajich J.E."/>
            <person name="Rounsley S.D."/>
            <person name="Gardner M.J."/>
            <person name="Wortman J.R."/>
            <person name="Jordar V.S."/>
            <person name="Maiti R."/>
            <person name="Kodira C.D."/>
            <person name="Neafsey D.E."/>
            <person name="Zeng Q."/>
            <person name="Hung C.-Y."/>
            <person name="McMahan C."/>
            <person name="Muszewska A."/>
            <person name="Grynberg M."/>
            <person name="Mandel M.A."/>
            <person name="Kellner E.M."/>
            <person name="Barker B.M."/>
            <person name="Galgiani J.N."/>
            <person name="Orbach M.J."/>
            <person name="Kirkland T.N."/>
            <person name="Cole G.T."/>
            <person name="Henn M.R."/>
            <person name="Birren B.W."/>
            <person name="Taylor J.W."/>
        </authorList>
    </citation>
    <scope>NUCLEOTIDE SEQUENCE [LARGE SCALE GENOMIC DNA]</scope>
    <source>
        <strain evidence="2">RMSCC 3488</strain>
    </source>
</reference>
<organism evidence="1 2">
    <name type="scientific">Coccidioides posadasii RMSCC 3488</name>
    <dbReference type="NCBI Taxonomy" id="454284"/>
    <lineage>
        <taxon>Eukaryota</taxon>
        <taxon>Fungi</taxon>
        <taxon>Dikarya</taxon>
        <taxon>Ascomycota</taxon>
        <taxon>Pezizomycotina</taxon>
        <taxon>Eurotiomycetes</taxon>
        <taxon>Eurotiomycetidae</taxon>
        <taxon>Onygenales</taxon>
        <taxon>Onygenaceae</taxon>
        <taxon>Coccidioides</taxon>
    </lineage>
</organism>
<dbReference type="EMBL" id="DS268109">
    <property type="protein sequence ID" value="KMM64498.1"/>
    <property type="molecule type" value="Genomic_DNA"/>
</dbReference>
<accession>A0A0J6F2Z7</accession>
<evidence type="ECO:0000313" key="1">
    <source>
        <dbReference type="EMBL" id="KMM64498.1"/>
    </source>
</evidence>
<name>A0A0J6F2Z7_COCPO</name>
<gene>
    <name evidence="1" type="ORF">CPAG_00850</name>
</gene>
<dbReference type="VEuPathDB" id="FungiDB:CPAG_00850"/>
<sequence>MALNTTNAGHTLPSTTGPPAIWTHFPKTLDRIISSDLGGHAFVQIVNGKLAPMIDFDLKDGRSRFSSNYYLWTT</sequence>
<reference evidence="1 2" key="1">
    <citation type="submission" date="2007-06" db="EMBL/GenBank/DDBJ databases">
        <title>The Genome Sequence of Coccidioides posadasii RMSCC_3488.</title>
        <authorList>
            <consortium name="Coccidioides Genome Resources Consortium"/>
            <consortium name="The Broad Institute Genome Sequencing Platform"/>
            <person name="Henn M.R."/>
            <person name="Sykes S."/>
            <person name="Young S."/>
            <person name="Jaffe D."/>
            <person name="Berlin A."/>
            <person name="Alvarez P."/>
            <person name="Butler J."/>
            <person name="Gnerre S."/>
            <person name="Grabherr M."/>
            <person name="Mauceli E."/>
            <person name="Brockman W."/>
            <person name="Kodira C."/>
            <person name="Alvarado L."/>
            <person name="Zeng Q."/>
            <person name="Crawford M."/>
            <person name="Antoine C."/>
            <person name="Devon K."/>
            <person name="Galgiani J."/>
            <person name="Orsborn K."/>
            <person name="Lewis M.L."/>
            <person name="Nusbaum C."/>
            <person name="Galagan J."/>
            <person name="Birren B."/>
        </authorList>
    </citation>
    <scope>NUCLEOTIDE SEQUENCE [LARGE SCALE GENOMIC DNA]</scope>
    <source>
        <strain evidence="1 2">RMSCC 3488</strain>
    </source>
</reference>
<dbReference type="Proteomes" id="UP000054567">
    <property type="component" value="Unassembled WGS sequence"/>
</dbReference>
<proteinExistence type="predicted"/>